<feature type="binding site" evidence="8">
    <location>
        <begin position="119"/>
        <end position="122"/>
    </location>
    <ligand>
        <name>GTP</name>
        <dbReference type="ChEBI" id="CHEBI:37565"/>
    </ligand>
</feature>
<evidence type="ECO:0000256" key="10">
    <source>
        <dbReference type="RuleBase" id="RU003761"/>
    </source>
</evidence>
<keyword evidence="5 8" id="KW-0547">Nucleotide-binding</keyword>
<feature type="region of interest" description="G4" evidence="9">
    <location>
        <begin position="119"/>
        <end position="122"/>
    </location>
</feature>
<evidence type="ECO:0000259" key="11">
    <source>
        <dbReference type="PROSITE" id="PS50823"/>
    </source>
</evidence>
<keyword evidence="8" id="KW-0963">Cytoplasm</keyword>
<comment type="function">
    <text evidence="8">An essential GTPase that binds both GDP and GTP, with rapid nucleotide exchange. Plays a role in 16S rRNA processing and 30S ribosomal subunit biogenesis and possibly also in cell cycle regulation and energy metabolism.</text>
</comment>
<dbReference type="PROSITE" id="PS51713">
    <property type="entry name" value="G_ERA"/>
    <property type="match status" value="1"/>
</dbReference>
<feature type="binding site" evidence="8">
    <location>
        <begin position="57"/>
        <end position="61"/>
    </location>
    <ligand>
        <name>GTP</name>
        <dbReference type="ChEBI" id="CHEBI:37565"/>
    </ligand>
</feature>
<comment type="similarity">
    <text evidence="1 8 9 10">Belongs to the TRAFAC class TrmE-Era-EngA-EngB-Septin-like GTPase superfamily. Era GTPase family.</text>
</comment>
<dbReference type="InterPro" id="IPR004044">
    <property type="entry name" value="KH_dom_type_2"/>
</dbReference>
<comment type="subunit">
    <text evidence="8">Monomer.</text>
</comment>
<dbReference type="CDD" id="cd04163">
    <property type="entry name" value="Era"/>
    <property type="match status" value="1"/>
</dbReference>
<dbReference type="InterPro" id="IPR009019">
    <property type="entry name" value="KH_sf_prok-type"/>
</dbReference>
<dbReference type="PANTHER" id="PTHR42698:SF1">
    <property type="entry name" value="GTPASE ERA, MITOCHONDRIAL"/>
    <property type="match status" value="1"/>
</dbReference>
<dbReference type="SUPFAM" id="SSF52540">
    <property type="entry name" value="P-loop containing nucleoside triphosphate hydrolases"/>
    <property type="match status" value="1"/>
</dbReference>
<feature type="domain" description="KH type-2" evidence="11">
    <location>
        <begin position="203"/>
        <end position="285"/>
    </location>
</feature>
<dbReference type="SUPFAM" id="SSF54814">
    <property type="entry name" value="Prokaryotic type KH domain (KH-domain type II)"/>
    <property type="match status" value="1"/>
</dbReference>
<keyword evidence="3 8" id="KW-1003">Cell membrane</keyword>
<dbReference type="GO" id="GO:0005829">
    <property type="term" value="C:cytosol"/>
    <property type="evidence" value="ECO:0007669"/>
    <property type="project" value="TreeGrafter"/>
</dbReference>
<feature type="region of interest" description="G5" evidence="9">
    <location>
        <begin position="151"/>
        <end position="153"/>
    </location>
</feature>
<dbReference type="InterPro" id="IPR006073">
    <property type="entry name" value="GTP-bd"/>
</dbReference>
<reference evidence="13 14" key="1">
    <citation type="submission" date="2022-12" db="EMBL/GenBank/DDBJ databases">
        <title>Metagenome assembled genome from gulf of manar.</title>
        <authorList>
            <person name="Kohli P."/>
            <person name="Pk S."/>
            <person name="Venkata Ramana C."/>
            <person name="Sasikala C."/>
        </authorList>
    </citation>
    <scope>NUCLEOTIDE SEQUENCE [LARGE SCALE GENOMIC DNA]</scope>
    <source>
        <strain evidence="13">JB008</strain>
    </source>
</reference>
<dbReference type="GO" id="GO:0070181">
    <property type="term" value="F:small ribosomal subunit rRNA binding"/>
    <property type="evidence" value="ECO:0007669"/>
    <property type="project" value="UniProtKB-UniRule"/>
</dbReference>
<dbReference type="Proteomes" id="UP001221217">
    <property type="component" value="Unassembled WGS sequence"/>
</dbReference>
<organism evidence="13 14">
    <name type="scientific">Candidatus Thalassospirochaeta sargassi</name>
    <dbReference type="NCBI Taxonomy" id="3119039"/>
    <lineage>
        <taxon>Bacteria</taxon>
        <taxon>Pseudomonadati</taxon>
        <taxon>Spirochaetota</taxon>
        <taxon>Spirochaetia</taxon>
        <taxon>Spirochaetales</taxon>
        <taxon>Spirochaetaceae</taxon>
        <taxon>Candidatus Thalassospirochaeta</taxon>
    </lineage>
</organism>
<protein>
    <recommendedName>
        <fullName evidence="2 8">GTPase Era</fullName>
    </recommendedName>
</protein>
<evidence type="ECO:0000256" key="6">
    <source>
        <dbReference type="ARBA" id="ARBA00022884"/>
    </source>
</evidence>
<keyword evidence="8" id="KW-0690">Ribosome biogenesis</keyword>
<evidence type="ECO:0000256" key="3">
    <source>
        <dbReference type="ARBA" id="ARBA00022475"/>
    </source>
</evidence>
<evidence type="ECO:0000259" key="12">
    <source>
        <dbReference type="PROSITE" id="PS51713"/>
    </source>
</evidence>
<dbReference type="GO" id="GO:0005525">
    <property type="term" value="F:GTP binding"/>
    <property type="evidence" value="ECO:0007669"/>
    <property type="project" value="UniProtKB-UniRule"/>
</dbReference>
<evidence type="ECO:0000256" key="8">
    <source>
        <dbReference type="HAMAP-Rule" id="MF_00367"/>
    </source>
</evidence>
<comment type="caution">
    <text evidence="13">The sequence shown here is derived from an EMBL/GenBank/DDBJ whole genome shotgun (WGS) entry which is preliminary data.</text>
</comment>
<evidence type="ECO:0000256" key="4">
    <source>
        <dbReference type="ARBA" id="ARBA00022519"/>
    </source>
</evidence>
<dbReference type="PROSITE" id="PS50823">
    <property type="entry name" value="KH_TYPE_2"/>
    <property type="match status" value="1"/>
</dbReference>
<dbReference type="InterPro" id="IPR027417">
    <property type="entry name" value="P-loop_NTPase"/>
</dbReference>
<dbReference type="Pfam" id="PF01926">
    <property type="entry name" value="MMR_HSR1"/>
    <property type="match status" value="1"/>
</dbReference>
<keyword evidence="8" id="KW-0472">Membrane</keyword>
<feature type="region of interest" description="G2" evidence="9">
    <location>
        <begin position="36"/>
        <end position="40"/>
    </location>
</feature>
<dbReference type="GO" id="GO:0005886">
    <property type="term" value="C:plasma membrane"/>
    <property type="evidence" value="ECO:0007669"/>
    <property type="project" value="UniProtKB-SubCell"/>
</dbReference>
<accession>A0AAJ1MNL9</accession>
<dbReference type="InterPro" id="IPR005225">
    <property type="entry name" value="Small_GTP-bd"/>
</dbReference>
<dbReference type="NCBIfam" id="TIGR00436">
    <property type="entry name" value="era"/>
    <property type="match status" value="1"/>
</dbReference>
<name>A0AAJ1MNL9_9SPIO</name>
<sequence length="299" mass="33820">MKSAFISIIGRPSAGKSTFLNTICGEKVSIVSPVPQTTRNKIRGIITRDEGQLIFIDTPGYHNSEKKFNVYLKDLAGSALEESDIILYMIDTTRPPGKEEGEILELLKPHYSKTLILMNKTDLHESNPAAAAEFIKEGAAEIMDSGSVFPVSAVTGKGLDTILKRLFEIAPEGDPMYPEDYYTDQQPEFRVMEIVREKAINLSRQELPHSIYVEIADMEMKYKESGEIKKLWVRAFLVAERDSQKGILVGRGGENIKKIRSEAQKELNGIFPYNVHLDLRVKVNPKWRRNDGILKKMLY</sequence>
<keyword evidence="6 8" id="KW-0694">RNA-binding</keyword>
<dbReference type="HAMAP" id="MF_00367">
    <property type="entry name" value="GTPase_Era"/>
    <property type="match status" value="1"/>
</dbReference>
<gene>
    <name evidence="8 13" type="primary">era</name>
    <name evidence="13" type="ORF">PQJ61_07270</name>
</gene>
<feature type="region of interest" description="G3" evidence="9">
    <location>
        <begin position="57"/>
        <end position="60"/>
    </location>
</feature>
<keyword evidence="4" id="KW-0997">Cell inner membrane</keyword>
<dbReference type="Gene3D" id="3.40.50.300">
    <property type="entry name" value="P-loop containing nucleotide triphosphate hydrolases"/>
    <property type="match status" value="1"/>
</dbReference>
<feature type="region of interest" description="G1" evidence="9">
    <location>
        <begin position="10"/>
        <end position="17"/>
    </location>
</feature>
<dbReference type="NCBIfam" id="NF000908">
    <property type="entry name" value="PRK00089.1"/>
    <property type="match status" value="1"/>
</dbReference>
<evidence type="ECO:0000256" key="1">
    <source>
        <dbReference type="ARBA" id="ARBA00007921"/>
    </source>
</evidence>
<dbReference type="InterPro" id="IPR005662">
    <property type="entry name" value="GTPase_Era-like"/>
</dbReference>
<dbReference type="InterPro" id="IPR015946">
    <property type="entry name" value="KH_dom-like_a/b"/>
</dbReference>
<evidence type="ECO:0000256" key="5">
    <source>
        <dbReference type="ARBA" id="ARBA00022741"/>
    </source>
</evidence>
<feature type="domain" description="Era-type G" evidence="12">
    <location>
        <begin position="2"/>
        <end position="172"/>
    </location>
</feature>
<proteinExistence type="inferred from homology"/>
<dbReference type="Gene3D" id="3.30.300.20">
    <property type="match status" value="1"/>
</dbReference>
<evidence type="ECO:0000313" key="13">
    <source>
        <dbReference type="EMBL" id="MDC7226549.1"/>
    </source>
</evidence>
<feature type="binding site" evidence="8">
    <location>
        <begin position="10"/>
        <end position="17"/>
    </location>
    <ligand>
        <name>GTP</name>
        <dbReference type="ChEBI" id="CHEBI:37565"/>
    </ligand>
</feature>
<evidence type="ECO:0000313" key="14">
    <source>
        <dbReference type="Proteomes" id="UP001221217"/>
    </source>
</evidence>
<dbReference type="EMBL" id="JAQQAL010000014">
    <property type="protein sequence ID" value="MDC7226549.1"/>
    <property type="molecule type" value="Genomic_DNA"/>
</dbReference>
<keyword evidence="8" id="KW-0699">rRNA-binding</keyword>
<evidence type="ECO:0000256" key="7">
    <source>
        <dbReference type="ARBA" id="ARBA00023134"/>
    </source>
</evidence>
<dbReference type="GO" id="GO:0043024">
    <property type="term" value="F:ribosomal small subunit binding"/>
    <property type="evidence" value="ECO:0007669"/>
    <property type="project" value="TreeGrafter"/>
</dbReference>
<dbReference type="InterPro" id="IPR030388">
    <property type="entry name" value="G_ERA_dom"/>
</dbReference>
<dbReference type="AlphaFoldDB" id="A0AAJ1MNL9"/>
<dbReference type="GO" id="GO:0000028">
    <property type="term" value="P:ribosomal small subunit assembly"/>
    <property type="evidence" value="ECO:0007669"/>
    <property type="project" value="TreeGrafter"/>
</dbReference>
<evidence type="ECO:0000256" key="2">
    <source>
        <dbReference type="ARBA" id="ARBA00020484"/>
    </source>
</evidence>
<evidence type="ECO:0000256" key="9">
    <source>
        <dbReference type="PROSITE-ProRule" id="PRU01050"/>
    </source>
</evidence>
<dbReference type="CDD" id="cd22534">
    <property type="entry name" value="KH-II_Era"/>
    <property type="match status" value="1"/>
</dbReference>
<dbReference type="GO" id="GO:0003924">
    <property type="term" value="F:GTPase activity"/>
    <property type="evidence" value="ECO:0007669"/>
    <property type="project" value="UniProtKB-UniRule"/>
</dbReference>
<dbReference type="Pfam" id="PF07650">
    <property type="entry name" value="KH_2"/>
    <property type="match status" value="1"/>
</dbReference>
<comment type="subcellular location">
    <subcellularLocation>
        <location evidence="8">Cytoplasm</location>
    </subcellularLocation>
    <subcellularLocation>
        <location evidence="8">Cell membrane</location>
        <topology evidence="8">Peripheral membrane protein</topology>
    </subcellularLocation>
</comment>
<dbReference type="PANTHER" id="PTHR42698">
    <property type="entry name" value="GTPASE ERA"/>
    <property type="match status" value="1"/>
</dbReference>
<dbReference type="NCBIfam" id="TIGR00231">
    <property type="entry name" value="small_GTP"/>
    <property type="match status" value="1"/>
</dbReference>
<keyword evidence="7 8" id="KW-0342">GTP-binding</keyword>